<evidence type="ECO:0000256" key="1">
    <source>
        <dbReference type="SAM" id="Phobius"/>
    </source>
</evidence>
<proteinExistence type="predicted"/>
<organism evidence="2 3">
    <name type="scientific">Coprinellus micaceus</name>
    <name type="common">Glistening ink-cap mushroom</name>
    <name type="synonym">Coprinus micaceus</name>
    <dbReference type="NCBI Taxonomy" id="71717"/>
    <lineage>
        <taxon>Eukaryota</taxon>
        <taxon>Fungi</taxon>
        <taxon>Dikarya</taxon>
        <taxon>Basidiomycota</taxon>
        <taxon>Agaricomycotina</taxon>
        <taxon>Agaricomycetes</taxon>
        <taxon>Agaricomycetidae</taxon>
        <taxon>Agaricales</taxon>
        <taxon>Agaricineae</taxon>
        <taxon>Psathyrellaceae</taxon>
        <taxon>Coprinellus</taxon>
    </lineage>
</organism>
<dbReference type="AlphaFoldDB" id="A0A4Y7T363"/>
<keyword evidence="3" id="KW-1185">Reference proteome</keyword>
<evidence type="ECO:0000313" key="3">
    <source>
        <dbReference type="Proteomes" id="UP000298030"/>
    </source>
</evidence>
<dbReference type="OrthoDB" id="3035007at2759"/>
<comment type="caution">
    <text evidence="2">The sequence shown here is derived from an EMBL/GenBank/DDBJ whole genome shotgun (WGS) entry which is preliminary data.</text>
</comment>
<dbReference type="Proteomes" id="UP000298030">
    <property type="component" value="Unassembled WGS sequence"/>
</dbReference>
<feature type="transmembrane region" description="Helical" evidence="1">
    <location>
        <begin position="114"/>
        <end position="135"/>
    </location>
</feature>
<dbReference type="EMBL" id="QPFP01000031">
    <property type="protein sequence ID" value="TEB28613.1"/>
    <property type="molecule type" value="Genomic_DNA"/>
</dbReference>
<name>A0A4Y7T363_COPMI</name>
<feature type="transmembrane region" description="Helical" evidence="1">
    <location>
        <begin position="60"/>
        <end position="79"/>
    </location>
</feature>
<accession>A0A4Y7T363</accession>
<keyword evidence="1" id="KW-0812">Transmembrane</keyword>
<sequence length="207" mass="23194">MVRPRVRPWVREMVAKSMVEPTVVEPVSLLNTELGYPCYVTSAESWTEKTVGYSGRDVRAYMNLVATTILVLLGIETLVARYKGQRAPLVQVIRRDGGIHYLSLIDIFKTWPKVIRMVSVIIWTPAVIPTLEIYAGPLVMLLMRTNDVVIPILAQRLLINMRKVDYMGSEPIASKLLFTPPAPGSEDDLEGAKVSLEMTQEPSGLRQ</sequence>
<gene>
    <name evidence="2" type="ORF">FA13DRAFT_1711638</name>
</gene>
<evidence type="ECO:0000313" key="2">
    <source>
        <dbReference type="EMBL" id="TEB28613.1"/>
    </source>
</evidence>
<keyword evidence="1" id="KW-1133">Transmembrane helix</keyword>
<keyword evidence="1" id="KW-0472">Membrane</keyword>
<protein>
    <submittedName>
        <fullName evidence="2">Uncharacterized protein</fullName>
    </submittedName>
</protein>
<reference evidence="2 3" key="1">
    <citation type="journal article" date="2019" name="Nat. Ecol. Evol.">
        <title>Megaphylogeny resolves global patterns of mushroom evolution.</title>
        <authorList>
            <person name="Varga T."/>
            <person name="Krizsan K."/>
            <person name="Foldi C."/>
            <person name="Dima B."/>
            <person name="Sanchez-Garcia M."/>
            <person name="Sanchez-Ramirez S."/>
            <person name="Szollosi G.J."/>
            <person name="Szarkandi J.G."/>
            <person name="Papp V."/>
            <person name="Albert L."/>
            <person name="Andreopoulos W."/>
            <person name="Angelini C."/>
            <person name="Antonin V."/>
            <person name="Barry K.W."/>
            <person name="Bougher N.L."/>
            <person name="Buchanan P."/>
            <person name="Buyck B."/>
            <person name="Bense V."/>
            <person name="Catcheside P."/>
            <person name="Chovatia M."/>
            <person name="Cooper J."/>
            <person name="Damon W."/>
            <person name="Desjardin D."/>
            <person name="Finy P."/>
            <person name="Geml J."/>
            <person name="Haridas S."/>
            <person name="Hughes K."/>
            <person name="Justo A."/>
            <person name="Karasinski D."/>
            <person name="Kautmanova I."/>
            <person name="Kiss B."/>
            <person name="Kocsube S."/>
            <person name="Kotiranta H."/>
            <person name="LaButti K.M."/>
            <person name="Lechner B.E."/>
            <person name="Liimatainen K."/>
            <person name="Lipzen A."/>
            <person name="Lukacs Z."/>
            <person name="Mihaltcheva S."/>
            <person name="Morgado L.N."/>
            <person name="Niskanen T."/>
            <person name="Noordeloos M.E."/>
            <person name="Ohm R.A."/>
            <person name="Ortiz-Santana B."/>
            <person name="Ovrebo C."/>
            <person name="Racz N."/>
            <person name="Riley R."/>
            <person name="Savchenko A."/>
            <person name="Shiryaev A."/>
            <person name="Soop K."/>
            <person name="Spirin V."/>
            <person name="Szebenyi C."/>
            <person name="Tomsovsky M."/>
            <person name="Tulloss R.E."/>
            <person name="Uehling J."/>
            <person name="Grigoriev I.V."/>
            <person name="Vagvolgyi C."/>
            <person name="Papp T."/>
            <person name="Martin F.M."/>
            <person name="Miettinen O."/>
            <person name="Hibbett D.S."/>
            <person name="Nagy L.G."/>
        </authorList>
    </citation>
    <scope>NUCLEOTIDE SEQUENCE [LARGE SCALE GENOMIC DNA]</scope>
    <source>
        <strain evidence="2 3">FP101781</strain>
    </source>
</reference>